<dbReference type="SUPFAM" id="SSF52980">
    <property type="entry name" value="Restriction endonuclease-like"/>
    <property type="match status" value="1"/>
</dbReference>
<reference evidence="3" key="1">
    <citation type="submission" date="2023-07" db="EMBL/GenBank/DDBJ databases">
        <authorList>
            <person name="Luz R."/>
            <person name="Cordeiro R."/>
            <person name="Fonseca A."/>
            <person name="Goncalves V."/>
        </authorList>
    </citation>
    <scope>NUCLEOTIDE SEQUENCE [LARGE SCALE GENOMIC DNA]</scope>
    <source>
        <strain evidence="3">BACA0444</strain>
    </source>
</reference>
<feature type="domain" description="Putative restriction endonuclease" evidence="1">
    <location>
        <begin position="12"/>
        <end position="158"/>
    </location>
</feature>
<evidence type="ECO:0000313" key="3">
    <source>
        <dbReference type="Proteomes" id="UP001268256"/>
    </source>
</evidence>
<sequence>MANLAPTITALDTFLRQPNIEASPAWEFINGQTYQKPMPTLYHSRLQRNLVNWINQHPRDYEAIQELRCLVPPFSPVPDISVIALSRLPESDGPFIGAPDWLIEIRSPDQNTLDLQAKIVHCLSQGTQLAWLIDLQKQQVWAWQGESLPLIYEAQQVLPTLIGIPGLAVVTLMEMTQAQGQERGFSSSG</sequence>
<comment type="caution">
    <text evidence="2">The sequence shown here is derived from an EMBL/GenBank/DDBJ whole genome shotgun (WGS) entry which is preliminary data.</text>
</comment>
<keyword evidence="2" id="KW-0378">Hydrolase</keyword>
<organism evidence="2 3">
    <name type="scientific">Pseudocalidococcus azoricus BACA0444</name>
    <dbReference type="NCBI Taxonomy" id="2918990"/>
    <lineage>
        <taxon>Bacteria</taxon>
        <taxon>Bacillati</taxon>
        <taxon>Cyanobacteriota</taxon>
        <taxon>Cyanophyceae</taxon>
        <taxon>Acaryochloridales</taxon>
        <taxon>Thermosynechococcaceae</taxon>
        <taxon>Pseudocalidococcus</taxon>
        <taxon>Pseudocalidococcus azoricus</taxon>
    </lineage>
</organism>
<dbReference type="AlphaFoldDB" id="A0AAE4FNF2"/>
<dbReference type="InterPro" id="IPR012296">
    <property type="entry name" value="Nuclease_put_TT1808"/>
</dbReference>
<protein>
    <submittedName>
        <fullName evidence="2">Uma2 family endonuclease</fullName>
    </submittedName>
</protein>
<dbReference type="InterPro" id="IPR008538">
    <property type="entry name" value="Uma2"/>
</dbReference>
<dbReference type="CDD" id="cd06260">
    <property type="entry name" value="DUF820-like"/>
    <property type="match status" value="1"/>
</dbReference>
<dbReference type="Proteomes" id="UP001268256">
    <property type="component" value="Unassembled WGS sequence"/>
</dbReference>
<dbReference type="PANTHER" id="PTHR34107:SF5">
    <property type="entry name" value="SLL1355 PROTEIN"/>
    <property type="match status" value="1"/>
</dbReference>
<dbReference type="PANTHER" id="PTHR34107">
    <property type="entry name" value="SLL0198 PROTEIN-RELATED"/>
    <property type="match status" value="1"/>
</dbReference>
<proteinExistence type="predicted"/>
<gene>
    <name evidence="2" type="ORF">RIF25_00670</name>
</gene>
<keyword evidence="2" id="KW-0255">Endonuclease</keyword>
<evidence type="ECO:0000313" key="2">
    <source>
        <dbReference type="EMBL" id="MDS3859309.1"/>
    </source>
</evidence>
<dbReference type="Pfam" id="PF05685">
    <property type="entry name" value="Uma2"/>
    <property type="match status" value="1"/>
</dbReference>
<dbReference type="InterPro" id="IPR011335">
    <property type="entry name" value="Restrct_endonuc-II-like"/>
</dbReference>
<keyword evidence="3" id="KW-1185">Reference proteome</keyword>
<keyword evidence="2" id="KW-0540">Nuclease</keyword>
<dbReference type="EMBL" id="JAVMIP010000001">
    <property type="protein sequence ID" value="MDS3859309.1"/>
    <property type="molecule type" value="Genomic_DNA"/>
</dbReference>
<evidence type="ECO:0000259" key="1">
    <source>
        <dbReference type="Pfam" id="PF05685"/>
    </source>
</evidence>
<dbReference type="GO" id="GO:0004519">
    <property type="term" value="F:endonuclease activity"/>
    <property type="evidence" value="ECO:0007669"/>
    <property type="project" value="UniProtKB-KW"/>
</dbReference>
<name>A0AAE4FNF2_9CYAN</name>
<dbReference type="RefSeq" id="WP_322876644.1">
    <property type="nucleotide sequence ID" value="NZ_JAVMIP010000001.1"/>
</dbReference>
<dbReference type="Gene3D" id="3.90.1570.10">
    <property type="entry name" value="tt1808, chain A"/>
    <property type="match status" value="1"/>
</dbReference>
<accession>A0AAE4FNF2</accession>